<keyword evidence="2" id="KW-0728">SH3 domain</keyword>
<dbReference type="GO" id="GO:0005524">
    <property type="term" value="F:ATP binding"/>
    <property type="evidence" value="ECO:0007669"/>
    <property type="project" value="UniProtKB-KW"/>
</dbReference>
<evidence type="ECO:0000256" key="6">
    <source>
        <dbReference type="ARBA" id="ARBA00022840"/>
    </source>
</evidence>
<keyword evidence="12" id="KW-1185">Reference proteome</keyword>
<evidence type="ECO:0000256" key="8">
    <source>
        <dbReference type="ARBA" id="ARBA00023137"/>
    </source>
</evidence>
<evidence type="ECO:0000256" key="7">
    <source>
        <dbReference type="ARBA" id="ARBA00022999"/>
    </source>
</evidence>
<dbReference type="GO" id="GO:0005737">
    <property type="term" value="C:cytoplasm"/>
    <property type="evidence" value="ECO:0007669"/>
    <property type="project" value="TreeGrafter"/>
</dbReference>
<keyword evidence="8" id="KW-0829">Tyrosine-protein kinase</keyword>
<evidence type="ECO:0000259" key="10">
    <source>
        <dbReference type="PROSITE" id="PS50001"/>
    </source>
</evidence>
<evidence type="ECO:0000256" key="2">
    <source>
        <dbReference type="ARBA" id="ARBA00022443"/>
    </source>
</evidence>
<accession>A0A0D8XNN2</accession>
<dbReference type="Pfam" id="PF00018">
    <property type="entry name" value="SH3_1"/>
    <property type="match status" value="1"/>
</dbReference>
<dbReference type="FunFam" id="3.30.505.10:FF:000044">
    <property type="entry name" value="Tyrosine-protein kinase"/>
    <property type="match status" value="1"/>
</dbReference>
<dbReference type="GO" id="GO:0030971">
    <property type="term" value="F:receptor tyrosine kinase binding"/>
    <property type="evidence" value="ECO:0007669"/>
    <property type="project" value="TreeGrafter"/>
</dbReference>
<evidence type="ECO:0000256" key="1">
    <source>
        <dbReference type="ARBA" id="ARBA00011903"/>
    </source>
</evidence>
<dbReference type="Pfam" id="PF00017">
    <property type="entry name" value="SH2"/>
    <property type="match status" value="1"/>
</dbReference>
<dbReference type="EC" id="2.7.10.2" evidence="1"/>
<keyword evidence="7 9" id="KW-0727">SH2 domain</keyword>
<dbReference type="GO" id="GO:0004715">
    <property type="term" value="F:non-membrane spanning protein tyrosine kinase activity"/>
    <property type="evidence" value="ECO:0007669"/>
    <property type="project" value="UniProtKB-EC"/>
</dbReference>
<dbReference type="SUPFAM" id="SSF55550">
    <property type="entry name" value="SH2 domain"/>
    <property type="match status" value="1"/>
</dbReference>
<dbReference type="GO" id="GO:0035591">
    <property type="term" value="F:signaling adaptor activity"/>
    <property type="evidence" value="ECO:0007669"/>
    <property type="project" value="TreeGrafter"/>
</dbReference>
<gene>
    <name evidence="11" type="ORF">DICVIV_07766</name>
</gene>
<evidence type="ECO:0000313" key="11">
    <source>
        <dbReference type="EMBL" id="KJH46160.1"/>
    </source>
</evidence>
<reference evidence="12" key="2">
    <citation type="journal article" date="2016" name="Sci. Rep.">
        <title>Dictyocaulus viviparus genome, variome and transcriptome elucidate lungworm biology and support future intervention.</title>
        <authorList>
            <person name="McNulty S.N."/>
            <person name="Strube C."/>
            <person name="Rosa B.A."/>
            <person name="Martin J.C."/>
            <person name="Tyagi R."/>
            <person name="Choi Y.J."/>
            <person name="Wang Q."/>
            <person name="Hallsworth Pepin K."/>
            <person name="Zhang X."/>
            <person name="Ozersky P."/>
            <person name="Wilson R.K."/>
            <person name="Sternberg P.W."/>
            <person name="Gasser R.B."/>
            <person name="Mitreva M."/>
        </authorList>
    </citation>
    <scope>NUCLEOTIDE SEQUENCE [LARGE SCALE GENOMIC DNA]</scope>
    <source>
        <strain evidence="12">HannoverDv2000</strain>
    </source>
</reference>
<keyword evidence="4" id="KW-0547">Nucleotide-binding</keyword>
<keyword evidence="5" id="KW-0418">Kinase</keyword>
<evidence type="ECO:0000256" key="5">
    <source>
        <dbReference type="ARBA" id="ARBA00022777"/>
    </source>
</evidence>
<dbReference type="SMART" id="SM00252">
    <property type="entry name" value="SH2"/>
    <property type="match status" value="1"/>
</dbReference>
<dbReference type="OrthoDB" id="28230at2759"/>
<dbReference type="InterPro" id="IPR051184">
    <property type="entry name" value="Tyrosine-phos_adapter"/>
</dbReference>
<dbReference type="Gene3D" id="3.30.505.10">
    <property type="entry name" value="SH2 domain"/>
    <property type="match status" value="1"/>
</dbReference>
<dbReference type="GO" id="GO:0016477">
    <property type="term" value="P:cell migration"/>
    <property type="evidence" value="ECO:0007669"/>
    <property type="project" value="TreeGrafter"/>
</dbReference>
<dbReference type="EMBL" id="KN716366">
    <property type="protein sequence ID" value="KJH46160.1"/>
    <property type="molecule type" value="Genomic_DNA"/>
</dbReference>
<organism evidence="11 12">
    <name type="scientific">Dictyocaulus viviparus</name>
    <name type="common">Bovine lungworm</name>
    <dbReference type="NCBI Taxonomy" id="29172"/>
    <lineage>
        <taxon>Eukaryota</taxon>
        <taxon>Metazoa</taxon>
        <taxon>Ecdysozoa</taxon>
        <taxon>Nematoda</taxon>
        <taxon>Chromadorea</taxon>
        <taxon>Rhabditida</taxon>
        <taxon>Rhabditina</taxon>
        <taxon>Rhabditomorpha</taxon>
        <taxon>Strongyloidea</taxon>
        <taxon>Metastrongylidae</taxon>
        <taxon>Dictyocaulus</taxon>
    </lineage>
</organism>
<dbReference type="STRING" id="29172.A0A0D8XNN2"/>
<dbReference type="GO" id="GO:0007167">
    <property type="term" value="P:enzyme-linked receptor protein signaling pathway"/>
    <property type="evidence" value="ECO:0007669"/>
    <property type="project" value="TreeGrafter"/>
</dbReference>
<dbReference type="PANTHER" id="PTHR19969:SF15">
    <property type="entry name" value="SRC-LIKE-ADAPTER 2 ISOFORM X1"/>
    <property type="match status" value="1"/>
</dbReference>
<dbReference type="PROSITE" id="PS50001">
    <property type="entry name" value="SH2"/>
    <property type="match status" value="1"/>
</dbReference>
<evidence type="ECO:0000256" key="9">
    <source>
        <dbReference type="PROSITE-ProRule" id="PRU00191"/>
    </source>
</evidence>
<dbReference type="PANTHER" id="PTHR19969">
    <property type="entry name" value="SH2-SH3 ADAPTOR PROTEIN-RELATED"/>
    <property type="match status" value="1"/>
</dbReference>
<evidence type="ECO:0000313" key="12">
    <source>
        <dbReference type="Proteomes" id="UP000053766"/>
    </source>
</evidence>
<dbReference type="InterPro" id="IPR000980">
    <property type="entry name" value="SH2"/>
</dbReference>
<protein>
    <recommendedName>
        <fullName evidence="1">non-specific protein-tyrosine kinase</fullName>
        <ecNumber evidence="1">2.7.10.2</ecNumber>
    </recommendedName>
</protein>
<keyword evidence="6" id="KW-0067">ATP-binding</keyword>
<keyword evidence="3" id="KW-0808">Transferase</keyword>
<proteinExistence type="predicted"/>
<dbReference type="PRINTS" id="PR00401">
    <property type="entry name" value="SH2DOMAIN"/>
</dbReference>
<dbReference type="InterPro" id="IPR001452">
    <property type="entry name" value="SH3_domain"/>
</dbReference>
<dbReference type="Proteomes" id="UP000053766">
    <property type="component" value="Unassembled WGS sequence"/>
</dbReference>
<dbReference type="AlphaFoldDB" id="A0A0D8XNN2"/>
<evidence type="ECO:0000256" key="4">
    <source>
        <dbReference type="ARBA" id="ARBA00022741"/>
    </source>
</evidence>
<reference evidence="11 12" key="1">
    <citation type="submission" date="2013-11" db="EMBL/GenBank/DDBJ databases">
        <title>Draft genome of the bovine lungworm Dictyocaulus viviparus.</title>
        <authorList>
            <person name="Mitreva M."/>
        </authorList>
    </citation>
    <scope>NUCLEOTIDE SEQUENCE [LARGE SCALE GENOMIC DNA]</scope>
    <source>
        <strain evidence="11 12">HannoverDv2000</strain>
    </source>
</reference>
<dbReference type="Gene3D" id="2.30.30.40">
    <property type="entry name" value="SH3 Domains"/>
    <property type="match status" value="1"/>
</dbReference>
<feature type="domain" description="SH2" evidence="10">
    <location>
        <begin position="82"/>
        <end position="174"/>
    </location>
</feature>
<evidence type="ECO:0000256" key="3">
    <source>
        <dbReference type="ARBA" id="ARBA00022679"/>
    </source>
</evidence>
<dbReference type="InterPro" id="IPR036860">
    <property type="entry name" value="SH2_dom_sf"/>
</dbReference>
<name>A0A0D8XNN2_DICVI</name>
<sequence>MGGCVGKSVKKPSNSNIKLKPHELLMNSTQHNVNYQFLFVVLEILSDMQGDWWFARHKATGKTGYIPSNYVAKEKSIESQPWYFGKVRRVDAEKALLQPENQNGSFMVRESESRQNDLSLSIREDDCVKHYRIRQMDQGGYFIARRRPFRTLQDLITHYINDADGLCVRLTKACVKFDAPETSTFTYVSGAIKKTILTTQTELTFDL</sequence>